<dbReference type="GO" id="GO:0016301">
    <property type="term" value="F:kinase activity"/>
    <property type="evidence" value="ECO:0007669"/>
    <property type="project" value="UniProtKB-KW"/>
</dbReference>
<feature type="transmembrane region" description="Helical" evidence="12">
    <location>
        <begin position="285"/>
        <end position="309"/>
    </location>
</feature>
<dbReference type="GO" id="GO:0005886">
    <property type="term" value="C:plasma membrane"/>
    <property type="evidence" value="ECO:0007669"/>
    <property type="project" value="UniProtKB-SubCell"/>
</dbReference>
<sequence>MDYYSLARQILDLAGGPDNIESFTNCMTRLRLNLVQPHIADVEAIKDLDGVLGVVEGTQLQVVVGPGHAERLRASFGEVIGSAGSSAVNDTDAVTTSTSTATPTAETSPAVTEIESAAISEDDTDLAARTRAKVRNKQTSRVQAMFRHVGNIFVPIIPGFISCGLVTAICGIWKMVDPAVANDGWFLVLAGLGGIVIASLNLIVGYNTAQECGGSPILGLIAGGVPYMPALAGTVATDKAAGVPLTIPVFGELNPGLGGVIGVMITAWLFTVIENRLRKVVPAAIELFFVPTVTLLLGAAASIFVIMPLSSLLMKRLTWLLVDFALAKGGIIGGFILSTFFLPMVMLGIHQGLTPIHAQLIANHGYTELLPILAMAGAGQVGMAIAVLMKTRSQKLMSVIKSALPLGILGVGEPLIYGVSLPLLYPFLTACIGGGFGGAFIAWGMQHSGLFGSQALGLSGLLMAPVISAGKWAWYLGGWLVAVIMGWLLTFLFGFKDSMAERIMD</sequence>
<keyword evidence="5" id="KW-0808">Transferase</keyword>
<proteinExistence type="predicted"/>
<gene>
    <name evidence="15" type="ORF">FYJ43_05545</name>
</gene>
<dbReference type="GO" id="GO:0008982">
    <property type="term" value="F:protein-N(PI)-phosphohistidine-sugar phosphotransferase activity"/>
    <property type="evidence" value="ECO:0007669"/>
    <property type="project" value="InterPro"/>
</dbReference>
<dbReference type="GO" id="GO:0090588">
    <property type="term" value="F:protein-phosphocysteine-N-acetylmuramate phosphotransferase system transporter activity"/>
    <property type="evidence" value="ECO:0007669"/>
    <property type="project" value="TreeGrafter"/>
</dbReference>
<dbReference type="Proteomes" id="UP000466104">
    <property type="component" value="Unassembled WGS sequence"/>
</dbReference>
<protein>
    <submittedName>
        <fullName evidence="15">PTS tagatose transporter subunit IIABC</fullName>
    </submittedName>
</protein>
<feature type="transmembrane region" description="Helical" evidence="12">
    <location>
        <begin position="152"/>
        <end position="173"/>
    </location>
</feature>
<evidence type="ECO:0000256" key="5">
    <source>
        <dbReference type="ARBA" id="ARBA00022679"/>
    </source>
</evidence>
<comment type="subcellular location">
    <subcellularLocation>
        <location evidence="1">Cell membrane</location>
        <topology evidence="1">Multi-pass membrane protein</topology>
    </subcellularLocation>
</comment>
<keyword evidence="9 12" id="KW-1133">Transmembrane helix</keyword>
<evidence type="ECO:0000256" key="9">
    <source>
        <dbReference type="ARBA" id="ARBA00022989"/>
    </source>
</evidence>
<feature type="transmembrane region" description="Helical" evidence="12">
    <location>
        <begin position="450"/>
        <end position="467"/>
    </location>
</feature>
<dbReference type="InterPro" id="IPR001996">
    <property type="entry name" value="PTS_IIB_1"/>
</dbReference>
<keyword evidence="7 12" id="KW-0812">Transmembrane</keyword>
<dbReference type="Gene3D" id="3.30.1360.60">
    <property type="entry name" value="Glucose permease domain IIB"/>
    <property type="match status" value="1"/>
</dbReference>
<keyword evidence="4" id="KW-0762">Sugar transport</keyword>
<organism evidence="15 16">
    <name type="scientific">Cutibacterium porci</name>
    <dbReference type="NCBI Taxonomy" id="2605781"/>
    <lineage>
        <taxon>Bacteria</taxon>
        <taxon>Bacillati</taxon>
        <taxon>Actinomycetota</taxon>
        <taxon>Actinomycetes</taxon>
        <taxon>Propionibacteriales</taxon>
        <taxon>Propionibacteriaceae</taxon>
        <taxon>Cutibacterium</taxon>
    </lineage>
</organism>
<evidence type="ECO:0000256" key="8">
    <source>
        <dbReference type="ARBA" id="ARBA00022777"/>
    </source>
</evidence>
<dbReference type="CDD" id="cd00212">
    <property type="entry name" value="PTS_IIB_glc"/>
    <property type="match status" value="1"/>
</dbReference>
<keyword evidence="2" id="KW-0813">Transport</keyword>
<evidence type="ECO:0000313" key="16">
    <source>
        <dbReference type="Proteomes" id="UP000466104"/>
    </source>
</evidence>
<dbReference type="Pfam" id="PF00367">
    <property type="entry name" value="PTS_EIIB"/>
    <property type="match status" value="1"/>
</dbReference>
<dbReference type="InterPro" id="IPR036878">
    <property type="entry name" value="Glu_permease_IIB"/>
</dbReference>
<dbReference type="InterPro" id="IPR018113">
    <property type="entry name" value="PTrfase_EIIB_Cys"/>
</dbReference>
<dbReference type="InterPro" id="IPR013013">
    <property type="entry name" value="PTS_EIIC_1"/>
</dbReference>
<keyword evidence="10 12" id="KW-0472">Membrane</keyword>
<dbReference type="GO" id="GO:0009401">
    <property type="term" value="P:phosphoenolpyruvate-dependent sugar phosphotransferase system"/>
    <property type="evidence" value="ECO:0007669"/>
    <property type="project" value="UniProtKB-KW"/>
</dbReference>
<feature type="transmembrane region" description="Helical" evidence="12">
    <location>
        <begin position="423"/>
        <end position="443"/>
    </location>
</feature>
<evidence type="ECO:0000256" key="7">
    <source>
        <dbReference type="ARBA" id="ARBA00022692"/>
    </source>
</evidence>
<dbReference type="SUPFAM" id="SSF55604">
    <property type="entry name" value="Glucose permease domain IIB"/>
    <property type="match status" value="1"/>
</dbReference>
<keyword evidence="16" id="KW-1185">Reference proteome</keyword>
<dbReference type="EMBL" id="VUMG01000002">
    <property type="protein sequence ID" value="MSS45513.1"/>
    <property type="molecule type" value="Genomic_DNA"/>
</dbReference>
<feature type="transmembrane region" description="Helical" evidence="12">
    <location>
        <begin position="185"/>
        <end position="205"/>
    </location>
</feature>
<evidence type="ECO:0000256" key="6">
    <source>
        <dbReference type="ARBA" id="ARBA00022683"/>
    </source>
</evidence>
<feature type="transmembrane region" description="Helical" evidence="12">
    <location>
        <begin position="369"/>
        <end position="389"/>
    </location>
</feature>
<keyword evidence="3" id="KW-1003">Cell membrane</keyword>
<evidence type="ECO:0000256" key="11">
    <source>
        <dbReference type="PROSITE-ProRule" id="PRU00421"/>
    </source>
</evidence>
<evidence type="ECO:0000259" key="14">
    <source>
        <dbReference type="PROSITE" id="PS51103"/>
    </source>
</evidence>
<dbReference type="AlphaFoldDB" id="A0A7K0J6R0"/>
<feature type="active site" description="Phosphocysteine intermediate; for EIIB activity" evidence="11">
    <location>
        <position position="26"/>
    </location>
</feature>
<dbReference type="InterPro" id="IPR050558">
    <property type="entry name" value="PTS_Sugar-Specific_Components"/>
</dbReference>
<comment type="caution">
    <text evidence="15">The sequence shown here is derived from an EMBL/GenBank/DDBJ whole genome shotgun (WGS) entry which is preliminary data.</text>
</comment>
<name>A0A7K0J6R0_9ACTN</name>
<evidence type="ECO:0000256" key="12">
    <source>
        <dbReference type="SAM" id="Phobius"/>
    </source>
</evidence>
<feature type="transmembrane region" description="Helical" evidence="12">
    <location>
        <begin position="329"/>
        <end position="349"/>
    </location>
</feature>
<dbReference type="PROSITE" id="PS01035">
    <property type="entry name" value="PTS_EIIB_TYPE_1_CYS"/>
    <property type="match status" value="1"/>
</dbReference>
<evidence type="ECO:0000313" key="15">
    <source>
        <dbReference type="EMBL" id="MSS45513.1"/>
    </source>
</evidence>
<feature type="domain" description="PTS EIIC type-1" evidence="14">
    <location>
        <begin position="147"/>
        <end position="505"/>
    </location>
</feature>
<feature type="domain" description="PTS EIIB type-1" evidence="13">
    <location>
        <begin position="4"/>
        <end position="86"/>
    </location>
</feature>
<feature type="transmembrane region" description="Helical" evidence="12">
    <location>
        <begin position="217"/>
        <end position="236"/>
    </location>
</feature>
<dbReference type="PROSITE" id="PS51098">
    <property type="entry name" value="PTS_EIIB_TYPE_1"/>
    <property type="match status" value="1"/>
</dbReference>
<reference evidence="15 16" key="1">
    <citation type="submission" date="2019-08" db="EMBL/GenBank/DDBJ databases">
        <title>In-depth cultivation of the pig gut microbiome towards novel bacterial diversity and tailored functional studies.</title>
        <authorList>
            <person name="Wylensek D."/>
            <person name="Hitch T.C.A."/>
            <person name="Clavel T."/>
        </authorList>
    </citation>
    <scope>NUCLEOTIDE SEQUENCE [LARGE SCALE GENOMIC DNA]</scope>
    <source>
        <strain evidence="15 16">WCA-380-WT-3A</strain>
    </source>
</reference>
<dbReference type="Pfam" id="PF02378">
    <property type="entry name" value="PTS_EIIC"/>
    <property type="match status" value="1"/>
</dbReference>
<keyword evidence="6" id="KW-0598">Phosphotransferase system</keyword>
<dbReference type="PANTHER" id="PTHR30175:SF3">
    <property type="entry name" value="PTS SYSTEM N-ACETYLMURAMIC ACID-SPECIFIC EIIBC COMPONENT"/>
    <property type="match status" value="1"/>
</dbReference>
<dbReference type="PROSITE" id="PS51103">
    <property type="entry name" value="PTS_EIIC_TYPE_1"/>
    <property type="match status" value="1"/>
</dbReference>
<evidence type="ECO:0000256" key="4">
    <source>
        <dbReference type="ARBA" id="ARBA00022597"/>
    </source>
</evidence>
<dbReference type="PANTHER" id="PTHR30175">
    <property type="entry name" value="PHOSPHOTRANSFERASE SYSTEM TRANSPORT PROTEIN"/>
    <property type="match status" value="1"/>
</dbReference>
<feature type="transmembrane region" description="Helical" evidence="12">
    <location>
        <begin position="256"/>
        <end position="273"/>
    </location>
</feature>
<evidence type="ECO:0000256" key="3">
    <source>
        <dbReference type="ARBA" id="ARBA00022475"/>
    </source>
</evidence>
<accession>A0A7K0J6R0</accession>
<keyword evidence="8" id="KW-0418">Kinase</keyword>
<evidence type="ECO:0000259" key="13">
    <source>
        <dbReference type="PROSITE" id="PS51098"/>
    </source>
</evidence>
<dbReference type="InterPro" id="IPR003352">
    <property type="entry name" value="PTS_EIIC"/>
</dbReference>
<evidence type="ECO:0000256" key="2">
    <source>
        <dbReference type="ARBA" id="ARBA00022448"/>
    </source>
</evidence>
<feature type="transmembrane region" description="Helical" evidence="12">
    <location>
        <begin position="473"/>
        <end position="495"/>
    </location>
</feature>
<evidence type="ECO:0000256" key="1">
    <source>
        <dbReference type="ARBA" id="ARBA00004651"/>
    </source>
</evidence>
<dbReference type="RefSeq" id="WP_154562734.1">
    <property type="nucleotide sequence ID" value="NZ_VUMG01000002.1"/>
</dbReference>
<evidence type="ECO:0000256" key="10">
    <source>
        <dbReference type="ARBA" id="ARBA00023136"/>
    </source>
</evidence>